<dbReference type="PROSITE" id="PS51257">
    <property type="entry name" value="PROKAR_LIPOPROTEIN"/>
    <property type="match status" value="1"/>
</dbReference>
<organism evidence="3 4">
    <name type="scientific">Thermobacillus xylanilyticus</name>
    <dbReference type="NCBI Taxonomy" id="76633"/>
    <lineage>
        <taxon>Bacteria</taxon>
        <taxon>Bacillati</taxon>
        <taxon>Bacillota</taxon>
        <taxon>Bacilli</taxon>
        <taxon>Bacillales</taxon>
        <taxon>Paenibacillaceae</taxon>
        <taxon>Thermobacillus</taxon>
    </lineage>
</organism>
<dbReference type="PANTHER" id="PTHR43649">
    <property type="entry name" value="ARABINOSE-BINDING PROTEIN-RELATED"/>
    <property type="match status" value="1"/>
</dbReference>
<evidence type="ECO:0000256" key="2">
    <source>
        <dbReference type="SAM" id="SignalP"/>
    </source>
</evidence>
<feature type="signal peptide" evidence="2">
    <location>
        <begin position="1"/>
        <end position="21"/>
    </location>
</feature>
<dbReference type="Proteomes" id="UP000681526">
    <property type="component" value="Unassembled WGS sequence"/>
</dbReference>
<dbReference type="PANTHER" id="PTHR43649:SF11">
    <property type="entry name" value="ABC TRANSPORTER SUBSTRATE-BINDING PROTEIN YESO-RELATED"/>
    <property type="match status" value="1"/>
</dbReference>
<evidence type="ECO:0000313" key="4">
    <source>
        <dbReference type="Proteomes" id="UP000681526"/>
    </source>
</evidence>
<sequence>MRLFKKTGIILLAAALTLTLAACGGGQKSGNTANSGGTQSEGGGQSASSNEPIKLRIMWWGAQERHDATLKALEKYSELNPHITFEPEYSGWDGYWDKLSTQVAAKNAPDIIQMDPAYFADYVQRNLLADLSEGIDTSNMDEALVNSGMSDGKLYAVALGNNAIGLGYNKQVLEKLGMPLPKDGWTWEEFFQYLRDAKAKAGDQYISADLTARLDIYGIFQMSRGLGYYVTQDGKFNMDKDTWLEWANTFAELRKEGVVPPGDINVTDKELDPALDLLVNGNVLFRNYHAAQAGALDSMNPGVYGMVTMPRGQEGAGWLKPSMYWSVSADSPYIEEAKKFIDWFINDKEAGEILGTTRGVPVSKPVLEHLSPNFTEADKMGIQLIESTAPIAQPFQPDPKGWQIFREKDYSTLAEKIIFGEVTPEKAWEELVAIAKDYE</sequence>
<name>A0ABN7RJK3_THEXY</name>
<dbReference type="InterPro" id="IPR050490">
    <property type="entry name" value="Bact_solute-bd_prot1"/>
</dbReference>
<proteinExistence type="predicted"/>
<dbReference type="Pfam" id="PF13416">
    <property type="entry name" value="SBP_bac_8"/>
    <property type="match status" value="1"/>
</dbReference>
<dbReference type="CDD" id="cd13585">
    <property type="entry name" value="PBP2_TMBP_like"/>
    <property type="match status" value="1"/>
</dbReference>
<protein>
    <submittedName>
        <fullName evidence="3">Sn-glycerol-3-phosphate-binding periplasmic protein ugpB, ABC transporter solute-binding protein</fullName>
    </submittedName>
</protein>
<accession>A0ABN7RJK3</accession>
<dbReference type="InterPro" id="IPR006059">
    <property type="entry name" value="SBP"/>
</dbReference>
<keyword evidence="2" id="KW-0732">Signal</keyword>
<keyword evidence="4" id="KW-1185">Reference proteome</keyword>
<feature type="region of interest" description="Disordered" evidence="1">
    <location>
        <begin position="27"/>
        <end position="49"/>
    </location>
</feature>
<dbReference type="RefSeq" id="WP_213483157.1">
    <property type="nucleotide sequence ID" value="NZ_CAJRAY010000005.1"/>
</dbReference>
<reference evidence="3 4" key="1">
    <citation type="submission" date="2021-04" db="EMBL/GenBank/DDBJ databases">
        <authorList>
            <person name="Rakotoarivonina H."/>
        </authorList>
    </citation>
    <scope>NUCLEOTIDE SEQUENCE [LARGE SCALE GENOMIC DNA]</scope>
    <source>
        <strain evidence="3 4">XE</strain>
    </source>
</reference>
<evidence type="ECO:0000256" key="1">
    <source>
        <dbReference type="SAM" id="MobiDB-lite"/>
    </source>
</evidence>
<gene>
    <name evidence="3" type="primary">txxe 421- yesO</name>
    <name evidence="3" type="ORF">TXXE_01330</name>
</gene>
<feature type="chain" id="PRO_5046963270" evidence="2">
    <location>
        <begin position="22"/>
        <end position="439"/>
    </location>
</feature>
<dbReference type="EMBL" id="CAJRAY010000005">
    <property type="protein sequence ID" value="CAG5077242.1"/>
    <property type="molecule type" value="Genomic_DNA"/>
</dbReference>
<evidence type="ECO:0000313" key="3">
    <source>
        <dbReference type="EMBL" id="CAG5077242.1"/>
    </source>
</evidence>
<dbReference type="SUPFAM" id="SSF53850">
    <property type="entry name" value="Periplasmic binding protein-like II"/>
    <property type="match status" value="1"/>
</dbReference>
<comment type="caution">
    <text evidence="3">The sequence shown here is derived from an EMBL/GenBank/DDBJ whole genome shotgun (WGS) entry which is preliminary data.</text>
</comment>
<dbReference type="Gene3D" id="3.40.190.10">
    <property type="entry name" value="Periplasmic binding protein-like II"/>
    <property type="match status" value="2"/>
</dbReference>